<dbReference type="HAMAP" id="MF_01416">
    <property type="entry name" value="ATP_synth_delta_bact"/>
    <property type="match status" value="1"/>
</dbReference>
<dbReference type="SUPFAM" id="SSF47928">
    <property type="entry name" value="N-terminal domain of the delta subunit of the F1F0-ATP synthase"/>
    <property type="match status" value="1"/>
</dbReference>
<dbReference type="OrthoDB" id="9802471at2"/>
<accession>A0A5P2G3L7</accession>
<dbReference type="Proteomes" id="UP000292424">
    <property type="component" value="Chromosome"/>
</dbReference>
<keyword evidence="7" id="KW-0139">CF(1)</keyword>
<keyword evidence="5 7" id="KW-0472">Membrane</keyword>
<evidence type="ECO:0000256" key="4">
    <source>
        <dbReference type="ARBA" id="ARBA00023065"/>
    </source>
</evidence>
<keyword evidence="2 7" id="KW-0813">Transport</keyword>
<evidence type="ECO:0000256" key="2">
    <source>
        <dbReference type="ARBA" id="ARBA00022448"/>
    </source>
</evidence>
<keyword evidence="4 7" id="KW-0406">Ion transport</keyword>
<dbReference type="InterPro" id="IPR026015">
    <property type="entry name" value="ATP_synth_OSCP/delta_N_sf"/>
</dbReference>
<dbReference type="RefSeq" id="WP_131330755.1">
    <property type="nucleotide sequence ID" value="NZ_CP044016.1"/>
</dbReference>
<gene>
    <name evidence="7 8" type="primary">atpH</name>
    <name evidence="8" type="ORF">E0W69_014390</name>
</gene>
<keyword evidence="6 7" id="KW-0066">ATP synthesis</keyword>
<dbReference type="InterPro" id="IPR000711">
    <property type="entry name" value="ATPase_OSCP/dsu"/>
</dbReference>
<evidence type="ECO:0000313" key="8">
    <source>
        <dbReference type="EMBL" id="QES89797.1"/>
    </source>
</evidence>
<dbReference type="AlphaFoldDB" id="A0A5P2G3L7"/>
<evidence type="ECO:0000313" key="9">
    <source>
        <dbReference type="Proteomes" id="UP000292424"/>
    </source>
</evidence>
<evidence type="ECO:0000256" key="7">
    <source>
        <dbReference type="HAMAP-Rule" id="MF_01416"/>
    </source>
</evidence>
<sequence>MRNPRLANVYAKSLIEFAQQQNQLDAAYTDMQYIIELCKASKEFDYVLASPIISEDKKLAAVSAVVKANVSQQSWAFITLVLKKNRANYLAQIAGAYVEQYNKLKGIHEVSLTTALPIDAALQNSIIDKLKQEAGFKSIQLTSKIDPSIIGGFILEFNNNLIDASVSKKLNDLKLIFQNNNLVAAI</sequence>
<dbReference type="InterPro" id="IPR020781">
    <property type="entry name" value="ATPase_OSCP/d_CS"/>
</dbReference>
<dbReference type="Pfam" id="PF00213">
    <property type="entry name" value="OSCP"/>
    <property type="match status" value="1"/>
</dbReference>
<dbReference type="NCBIfam" id="TIGR01145">
    <property type="entry name" value="ATP_synt_delta"/>
    <property type="match status" value="1"/>
</dbReference>
<name>A0A5P2G3L7_9BACT</name>
<evidence type="ECO:0000256" key="6">
    <source>
        <dbReference type="ARBA" id="ARBA00023310"/>
    </source>
</evidence>
<dbReference type="Gene3D" id="1.10.520.20">
    <property type="entry name" value="N-terminal domain of the delta subunit of the F1F0-ATP synthase"/>
    <property type="match status" value="1"/>
</dbReference>
<dbReference type="KEGG" id="arac:E0W69_014390"/>
<keyword evidence="9" id="KW-1185">Reference proteome</keyword>
<reference evidence="8 9" key="1">
    <citation type="submission" date="2019-09" db="EMBL/GenBank/DDBJ databases">
        <title>Complete genome sequence of Arachidicoccus sp. B3-10 isolated from apple orchard soil.</title>
        <authorList>
            <person name="Kim H.S."/>
            <person name="Han K.-I."/>
            <person name="Suh M.K."/>
            <person name="Lee K.C."/>
            <person name="Eom M.K."/>
            <person name="Kim J.-S."/>
            <person name="Kang S.W."/>
            <person name="Sin Y."/>
            <person name="Lee J.-S."/>
        </authorList>
    </citation>
    <scope>NUCLEOTIDE SEQUENCE [LARGE SCALE GENOMIC DNA]</scope>
    <source>
        <strain evidence="8 9">B3-10</strain>
    </source>
</reference>
<organism evidence="8 9">
    <name type="scientific">Rhizosphaericola mali</name>
    <dbReference type="NCBI Taxonomy" id="2545455"/>
    <lineage>
        <taxon>Bacteria</taxon>
        <taxon>Pseudomonadati</taxon>
        <taxon>Bacteroidota</taxon>
        <taxon>Chitinophagia</taxon>
        <taxon>Chitinophagales</taxon>
        <taxon>Chitinophagaceae</taxon>
        <taxon>Rhizosphaericola</taxon>
    </lineage>
</organism>
<comment type="function">
    <text evidence="7">This protein is part of the stalk that links CF(0) to CF(1). It either transmits conformational changes from CF(0) to CF(1) or is implicated in proton conduction.</text>
</comment>
<dbReference type="PRINTS" id="PR00125">
    <property type="entry name" value="ATPASEDELTA"/>
</dbReference>
<dbReference type="PANTHER" id="PTHR11910">
    <property type="entry name" value="ATP SYNTHASE DELTA CHAIN"/>
    <property type="match status" value="1"/>
</dbReference>
<comment type="subcellular location">
    <subcellularLocation>
        <location evidence="7">Cell membrane</location>
        <topology evidence="7">Peripheral membrane protein</topology>
    </subcellularLocation>
    <subcellularLocation>
        <location evidence="1">Membrane</location>
    </subcellularLocation>
</comment>
<dbReference type="EMBL" id="CP044016">
    <property type="protein sequence ID" value="QES89797.1"/>
    <property type="molecule type" value="Genomic_DNA"/>
</dbReference>
<keyword evidence="3 7" id="KW-0375">Hydrogen ion transport</keyword>
<protein>
    <recommendedName>
        <fullName evidence="7">ATP synthase subunit delta</fullName>
    </recommendedName>
    <alternativeName>
        <fullName evidence="7">ATP synthase F(1) sector subunit delta</fullName>
    </alternativeName>
    <alternativeName>
        <fullName evidence="7">F-type ATPase subunit delta</fullName>
        <shortName evidence="7">F-ATPase subunit delta</shortName>
    </alternativeName>
</protein>
<proteinExistence type="inferred from homology"/>
<evidence type="ECO:0000256" key="1">
    <source>
        <dbReference type="ARBA" id="ARBA00004370"/>
    </source>
</evidence>
<dbReference type="GO" id="GO:0046933">
    <property type="term" value="F:proton-transporting ATP synthase activity, rotational mechanism"/>
    <property type="evidence" value="ECO:0007669"/>
    <property type="project" value="UniProtKB-UniRule"/>
</dbReference>
<evidence type="ECO:0000256" key="3">
    <source>
        <dbReference type="ARBA" id="ARBA00022781"/>
    </source>
</evidence>
<dbReference type="GO" id="GO:0045259">
    <property type="term" value="C:proton-transporting ATP synthase complex"/>
    <property type="evidence" value="ECO:0007669"/>
    <property type="project" value="UniProtKB-KW"/>
</dbReference>
<dbReference type="PROSITE" id="PS00389">
    <property type="entry name" value="ATPASE_DELTA"/>
    <property type="match status" value="1"/>
</dbReference>
<dbReference type="GO" id="GO:0005886">
    <property type="term" value="C:plasma membrane"/>
    <property type="evidence" value="ECO:0007669"/>
    <property type="project" value="UniProtKB-SubCell"/>
</dbReference>
<evidence type="ECO:0000256" key="5">
    <source>
        <dbReference type="ARBA" id="ARBA00023136"/>
    </source>
</evidence>
<comment type="similarity">
    <text evidence="7">Belongs to the ATPase delta chain family.</text>
</comment>
<comment type="function">
    <text evidence="7">F(1)F(0) ATP synthase produces ATP from ADP in the presence of a proton or sodium gradient. F-type ATPases consist of two structural domains, F(1) containing the extramembraneous catalytic core and F(0) containing the membrane proton channel, linked together by a central stalk and a peripheral stalk. During catalysis, ATP synthesis in the catalytic domain of F(1) is coupled via a rotary mechanism of the central stalk subunits to proton translocation.</text>
</comment>
<keyword evidence="7" id="KW-1003">Cell membrane</keyword>